<proteinExistence type="predicted"/>
<feature type="region of interest" description="Disordered" evidence="1">
    <location>
        <begin position="147"/>
        <end position="168"/>
    </location>
</feature>
<reference evidence="3" key="1">
    <citation type="submission" date="2003-08" db="EMBL/GenBank/DDBJ databases">
        <authorList>
            <person name="Birren B."/>
            <person name="Nusbaum C."/>
            <person name="Abebe A."/>
            <person name="Abouelleil A."/>
            <person name="Adekoya E."/>
            <person name="Ait-zahra M."/>
            <person name="Allen N."/>
            <person name="Allen T."/>
            <person name="An P."/>
            <person name="Anderson M."/>
            <person name="Anderson S."/>
            <person name="Arachchi H."/>
            <person name="Armbruster J."/>
            <person name="Bachantsang P."/>
            <person name="Baldwin J."/>
            <person name="Barry A."/>
            <person name="Bayul T."/>
            <person name="Blitshsteyn B."/>
            <person name="Bloom T."/>
            <person name="Blye J."/>
            <person name="Boguslavskiy L."/>
            <person name="Borowsky M."/>
            <person name="Boukhgalter B."/>
            <person name="Brunache A."/>
            <person name="Butler J."/>
            <person name="Calixte N."/>
            <person name="Calvo S."/>
            <person name="Camarata J."/>
            <person name="Campo K."/>
            <person name="Chang J."/>
            <person name="Cheshatsang Y."/>
            <person name="Citroen M."/>
            <person name="Collymore A."/>
            <person name="Considine T."/>
            <person name="Cook A."/>
            <person name="Cooke P."/>
            <person name="Corum B."/>
            <person name="Cuomo C."/>
            <person name="David R."/>
            <person name="Dawoe T."/>
            <person name="Degray S."/>
            <person name="Dodge S."/>
            <person name="Dooley K."/>
            <person name="Dorje P."/>
            <person name="Dorjee K."/>
            <person name="Dorris L."/>
            <person name="Duffey N."/>
            <person name="Dupes A."/>
            <person name="Elkins T."/>
            <person name="Engels R."/>
            <person name="Erickson J."/>
            <person name="Farina A."/>
            <person name="Faro S."/>
            <person name="Ferreira P."/>
            <person name="Fischer H."/>
            <person name="Fitzgerald M."/>
            <person name="Foley K."/>
            <person name="Gage D."/>
            <person name="Galagan J."/>
            <person name="Gearin G."/>
            <person name="Gnerre S."/>
            <person name="Gnirke A."/>
            <person name="Goyette A."/>
            <person name="Graham J."/>
            <person name="Grandbois E."/>
            <person name="Gyaltsen K."/>
            <person name="Hafez N."/>
            <person name="Hagopian D."/>
            <person name="Hagos B."/>
            <person name="Hall J."/>
            <person name="Hatcher B."/>
            <person name="Heller A."/>
            <person name="Higgins H."/>
            <person name="Honan T."/>
            <person name="Horn A."/>
            <person name="Houde N."/>
            <person name="Hughes L."/>
            <person name="Hulme W."/>
            <person name="Husby E."/>
            <person name="Iliev I."/>
            <person name="Jaffe D."/>
            <person name="Jones C."/>
            <person name="Kamal M."/>
            <person name="Kamat A."/>
            <person name="Kamvysselis M."/>
            <person name="Karlsson E."/>
            <person name="Kells C."/>
            <person name="Kieu A."/>
            <person name="Kisner P."/>
            <person name="Kodira C."/>
            <person name="Kulbokas E."/>
            <person name="Labutti K."/>
            <person name="Lama D."/>
            <person name="Landers T."/>
            <person name="Leger J."/>
            <person name="Levine S."/>
            <person name="Lewis D."/>
            <person name="Lewis T."/>
            <person name="Lindblad-toh K."/>
            <person name="Liu X."/>
            <person name="Lokyitsang T."/>
            <person name="Lokyitsang Y."/>
            <person name="Lucien O."/>
            <person name="Lui A."/>
            <person name="Ma L.J."/>
            <person name="Mabbitt R."/>
            <person name="Macdonald J."/>
            <person name="Maclean C."/>
            <person name="Major J."/>
            <person name="Manning J."/>
            <person name="Marabella R."/>
            <person name="Maru K."/>
            <person name="Matthews C."/>
            <person name="Mauceli E."/>
            <person name="Mccarthy M."/>
            <person name="Mcdonough S."/>
            <person name="Mcghee T."/>
            <person name="Meldrim J."/>
            <person name="Meneus L."/>
            <person name="Mesirov J."/>
            <person name="Mihalev A."/>
            <person name="Mihova T."/>
            <person name="Mikkelsen T."/>
            <person name="Mlenga V."/>
            <person name="Moru K."/>
            <person name="Mozes J."/>
            <person name="Mulrain L."/>
            <person name="Munson G."/>
            <person name="Naylor J."/>
            <person name="Newes C."/>
            <person name="Nguyen C."/>
            <person name="Nguyen N."/>
            <person name="Nguyen T."/>
            <person name="Nicol R."/>
            <person name="Nielsen C."/>
            <person name="Nizzari M."/>
            <person name="Norbu C."/>
            <person name="Norbu N."/>
            <person name="O'donnell P."/>
            <person name="Okoawo O."/>
            <person name="O'leary S."/>
            <person name="Omotosho B."/>
            <person name="O'neill K."/>
            <person name="Osman S."/>
            <person name="Parker S."/>
            <person name="Perrin D."/>
            <person name="Phunkhang P."/>
            <person name="Piqani B."/>
            <person name="Purcell S."/>
            <person name="Rachupka T."/>
            <person name="Ramasamy U."/>
            <person name="Rameau R."/>
            <person name="Ray V."/>
            <person name="Raymond C."/>
            <person name="Retta R."/>
            <person name="Richardson S."/>
            <person name="Rise C."/>
            <person name="Rodriguez J."/>
            <person name="Rogers J."/>
            <person name="Rogov P."/>
            <person name="Rutman M."/>
            <person name="Schupbach R."/>
            <person name="Seaman C."/>
            <person name="Settipalli S."/>
            <person name="Sharpe T."/>
            <person name="Sheridan J."/>
            <person name="Sherpa N."/>
            <person name="Shi J."/>
            <person name="Smirnov S."/>
            <person name="Smith C."/>
            <person name="Sougnez C."/>
            <person name="Spencer B."/>
            <person name="Stalker J."/>
            <person name="Stange-thomann N."/>
            <person name="Stavropoulos S."/>
            <person name="Stetson K."/>
            <person name="Stone C."/>
            <person name="Stone S."/>
            <person name="Stubbs M."/>
            <person name="Talamas J."/>
            <person name="Tchuinga P."/>
            <person name="Tenzing P."/>
            <person name="Tesfaye S."/>
            <person name="Theodore J."/>
            <person name="Thoulutsang Y."/>
            <person name="Topham K."/>
            <person name="Towey S."/>
            <person name="Tsamla T."/>
            <person name="Tsomo N."/>
            <person name="Vallee D."/>
            <person name="Vassiliev H."/>
            <person name="Venkataraman V."/>
            <person name="Vinson J."/>
            <person name="Vo A."/>
            <person name="Wade C."/>
            <person name="Wang S."/>
            <person name="Wangchuk T."/>
            <person name="Wangdi T."/>
            <person name="Whittaker C."/>
            <person name="Wilkinson J."/>
            <person name="Wu Y."/>
            <person name="Wyman D."/>
            <person name="Yadav S."/>
            <person name="Yang S."/>
            <person name="Yang X."/>
            <person name="Yeager S."/>
            <person name="Yee E."/>
            <person name="Young G."/>
            <person name="Zainoun J."/>
            <person name="Zembeck L."/>
            <person name="Zimmer A."/>
            <person name="Zody M."/>
            <person name="Lander E."/>
        </authorList>
    </citation>
    <scope>NUCLEOTIDE SEQUENCE [LARGE SCALE GENOMIC DNA]</scope>
</reference>
<feature type="compositionally biased region" description="Polar residues" evidence="1">
    <location>
        <begin position="198"/>
        <end position="215"/>
    </location>
</feature>
<keyword evidence="3" id="KW-1185">Reference proteome</keyword>
<evidence type="ECO:0000313" key="3">
    <source>
        <dbReference type="Proteomes" id="UP000007875"/>
    </source>
</evidence>
<protein>
    <submittedName>
        <fullName evidence="2">Uncharacterized protein</fullName>
    </submittedName>
</protein>
<organism evidence="2 3">
    <name type="scientific">Ciona savignyi</name>
    <name type="common">Pacific transparent sea squirt</name>
    <dbReference type="NCBI Taxonomy" id="51511"/>
    <lineage>
        <taxon>Eukaryota</taxon>
        <taxon>Metazoa</taxon>
        <taxon>Chordata</taxon>
        <taxon>Tunicata</taxon>
        <taxon>Ascidiacea</taxon>
        <taxon>Phlebobranchia</taxon>
        <taxon>Cionidae</taxon>
        <taxon>Ciona</taxon>
    </lineage>
</organism>
<reference evidence="2" key="2">
    <citation type="submission" date="2025-08" db="UniProtKB">
        <authorList>
            <consortium name="Ensembl"/>
        </authorList>
    </citation>
    <scope>IDENTIFICATION</scope>
</reference>
<sequence length="248" mass="27351">MQSRHDLYRILRYDLAVAKKGTSQTTPLLLGRHNVVPGMTLMYCGGRLVFADHIFNGYGNARNDFKKQIYRTRQEYLMGHLLPDDFRFTPGRGKSGARAAWGGEVGGTGVDGKGRPGMFFDQHPFNVRSGTKSKSAGIPALMSGRLEETKSASDVTSESTRHPTVKMPQSKSFDTARDFVQFSLSTRVYVVPTKRSRTSTQTLSPTQRPSTLNSTFPPPSATAHSVVTEDGSLRAGRIKSYARMQAVK</sequence>
<accession>H2ZP94</accession>
<dbReference type="eggNOG" id="KOG4106">
    <property type="taxonomic scope" value="Eukaryota"/>
</dbReference>
<dbReference type="GeneTree" id="ENSGT00940000153655"/>
<dbReference type="Ensembl" id="ENSCSAVT00000019620.1">
    <property type="protein sequence ID" value="ENSCSAVP00000019410.1"/>
    <property type="gene ID" value="ENSCSAVG00000011384.1"/>
</dbReference>
<dbReference type="Proteomes" id="UP000007875">
    <property type="component" value="Unassembled WGS sequence"/>
</dbReference>
<dbReference type="HOGENOM" id="CLU_1119847_0_0_1"/>
<dbReference type="InParanoid" id="H2ZP94"/>
<evidence type="ECO:0000256" key="1">
    <source>
        <dbReference type="SAM" id="MobiDB-lite"/>
    </source>
</evidence>
<feature type="region of interest" description="Disordered" evidence="1">
    <location>
        <begin position="194"/>
        <end position="227"/>
    </location>
</feature>
<dbReference type="STRING" id="51511.ENSCSAVP00000019410"/>
<name>H2ZP94_CIOSA</name>
<dbReference type="AlphaFoldDB" id="H2ZP94"/>
<evidence type="ECO:0000313" key="2">
    <source>
        <dbReference type="Ensembl" id="ENSCSAVP00000019410.1"/>
    </source>
</evidence>
<reference evidence="2" key="3">
    <citation type="submission" date="2025-09" db="UniProtKB">
        <authorList>
            <consortium name="Ensembl"/>
        </authorList>
    </citation>
    <scope>IDENTIFICATION</scope>
</reference>